<reference evidence="5 6" key="1">
    <citation type="journal article" date="2013" name="Genome Announc.">
        <title>Draft Genome Sequence of Rhodococcus ruber Strain BKS 20-38.</title>
        <authorList>
            <person name="Bala M."/>
            <person name="Kumar S."/>
            <person name="Raghava G.P."/>
            <person name="Mayilraj S."/>
        </authorList>
    </citation>
    <scope>NUCLEOTIDE SEQUENCE [LARGE SCALE GENOMIC DNA]</scope>
    <source>
        <strain evidence="5 6">BKS 20-38</strain>
    </source>
</reference>
<dbReference type="Pfam" id="PF12833">
    <property type="entry name" value="HTH_18"/>
    <property type="match status" value="1"/>
</dbReference>
<dbReference type="PANTHER" id="PTHR46796:SF6">
    <property type="entry name" value="ARAC SUBFAMILY"/>
    <property type="match status" value="1"/>
</dbReference>
<dbReference type="InterPro" id="IPR018062">
    <property type="entry name" value="HTH_AraC-typ_CS"/>
</dbReference>
<dbReference type="PROSITE" id="PS01124">
    <property type="entry name" value="HTH_ARAC_FAMILY_2"/>
    <property type="match status" value="1"/>
</dbReference>
<dbReference type="InterPro" id="IPR035418">
    <property type="entry name" value="AraC-bd_2"/>
</dbReference>
<name>M2ZY21_9NOCA</name>
<gene>
    <name evidence="5" type="ORF">G352_09637</name>
</gene>
<evidence type="ECO:0000256" key="3">
    <source>
        <dbReference type="ARBA" id="ARBA00023163"/>
    </source>
</evidence>
<dbReference type="GO" id="GO:0043565">
    <property type="term" value="F:sequence-specific DNA binding"/>
    <property type="evidence" value="ECO:0007669"/>
    <property type="project" value="InterPro"/>
</dbReference>
<dbReference type="PANTHER" id="PTHR46796">
    <property type="entry name" value="HTH-TYPE TRANSCRIPTIONAL ACTIVATOR RHAS-RELATED"/>
    <property type="match status" value="1"/>
</dbReference>
<dbReference type="PATRIC" id="fig|1278076.4.peg.2007"/>
<dbReference type="SUPFAM" id="SSF46689">
    <property type="entry name" value="Homeodomain-like"/>
    <property type="match status" value="1"/>
</dbReference>
<evidence type="ECO:0000259" key="4">
    <source>
        <dbReference type="PROSITE" id="PS01124"/>
    </source>
</evidence>
<dbReference type="InterPro" id="IPR050204">
    <property type="entry name" value="AraC_XylS_family_regulators"/>
</dbReference>
<dbReference type="SUPFAM" id="SSF51182">
    <property type="entry name" value="RmlC-like cupins"/>
    <property type="match status" value="1"/>
</dbReference>
<feature type="domain" description="HTH araC/xylS-type" evidence="4">
    <location>
        <begin position="238"/>
        <end position="336"/>
    </location>
</feature>
<accession>M2ZY21</accession>
<dbReference type="AlphaFoldDB" id="M2ZY21"/>
<dbReference type="GO" id="GO:0003700">
    <property type="term" value="F:DNA-binding transcription factor activity"/>
    <property type="evidence" value="ECO:0007669"/>
    <property type="project" value="InterPro"/>
</dbReference>
<comment type="caution">
    <text evidence="5">The sequence shown here is derived from an EMBL/GenBank/DDBJ whole genome shotgun (WGS) entry which is preliminary data.</text>
</comment>
<dbReference type="InterPro" id="IPR020449">
    <property type="entry name" value="Tscrpt_reg_AraC-type_HTH"/>
</dbReference>
<dbReference type="InterPro" id="IPR009057">
    <property type="entry name" value="Homeodomain-like_sf"/>
</dbReference>
<dbReference type="SMART" id="SM00342">
    <property type="entry name" value="HTH_ARAC"/>
    <property type="match status" value="1"/>
</dbReference>
<dbReference type="PROSITE" id="PS00041">
    <property type="entry name" value="HTH_ARAC_FAMILY_1"/>
    <property type="match status" value="1"/>
</dbReference>
<evidence type="ECO:0000313" key="6">
    <source>
        <dbReference type="Proteomes" id="UP000011731"/>
    </source>
</evidence>
<keyword evidence="1" id="KW-0805">Transcription regulation</keyword>
<organism evidence="5 6">
    <name type="scientific">Rhodococcus ruber BKS 20-38</name>
    <dbReference type="NCBI Taxonomy" id="1278076"/>
    <lineage>
        <taxon>Bacteria</taxon>
        <taxon>Bacillati</taxon>
        <taxon>Actinomycetota</taxon>
        <taxon>Actinomycetes</taxon>
        <taxon>Mycobacteriales</taxon>
        <taxon>Nocardiaceae</taxon>
        <taxon>Rhodococcus</taxon>
    </lineage>
</organism>
<keyword evidence="6" id="KW-1185">Reference proteome</keyword>
<evidence type="ECO:0000256" key="1">
    <source>
        <dbReference type="ARBA" id="ARBA00023015"/>
    </source>
</evidence>
<sequence length="346" mass="37780">MEVCWNMAEREQSGDSARKGAAPALVSLRTRELDTREGRTQWASTLERLYGEMDVAWPDPRQHFDAEWGGRPFGDLHISTIRADAHTVVRSPEMIASDTWTGYLVCIVTEGHVEVQQSGRATVLERGGFALLDCSAPFVFHSPAPFRQIVVRSPAELLTSRLPGRIVEHGTARSMGADTGAGELVGRFFVDLSTTTAPISPGAAVSFASSAVDMLATALAEGPLATSAAQLHRTEDLTRVQRVIEQKLHDPELTLSDVAADAGMSLRNVQKLFSAAGTTPRAWLYQARLERARKHLLTTEMSVAEVSECAGFRDVSHFSRTFRAAFGSSPGQYRKGNTDRPPGHRH</sequence>
<dbReference type="Proteomes" id="UP000011731">
    <property type="component" value="Unassembled WGS sequence"/>
</dbReference>
<dbReference type="Pfam" id="PF14525">
    <property type="entry name" value="AraC_binding_2"/>
    <property type="match status" value="1"/>
</dbReference>
<proteinExistence type="predicted"/>
<dbReference type="PRINTS" id="PR00032">
    <property type="entry name" value="HTHARAC"/>
</dbReference>
<dbReference type="Gene3D" id="1.10.10.60">
    <property type="entry name" value="Homeodomain-like"/>
    <property type="match status" value="1"/>
</dbReference>
<dbReference type="EMBL" id="AOEX01000032">
    <property type="protein sequence ID" value="EME65239.1"/>
    <property type="molecule type" value="Genomic_DNA"/>
</dbReference>
<evidence type="ECO:0000256" key="2">
    <source>
        <dbReference type="ARBA" id="ARBA00023125"/>
    </source>
</evidence>
<evidence type="ECO:0000313" key="5">
    <source>
        <dbReference type="EMBL" id="EME65239.1"/>
    </source>
</evidence>
<dbReference type="InterPro" id="IPR011051">
    <property type="entry name" value="RmlC_Cupin_sf"/>
</dbReference>
<keyword evidence="2" id="KW-0238">DNA-binding</keyword>
<protein>
    <submittedName>
        <fullName evidence="5">Transcriptional regulator</fullName>
    </submittedName>
</protein>
<keyword evidence="3" id="KW-0804">Transcription</keyword>
<dbReference type="InterPro" id="IPR018060">
    <property type="entry name" value="HTH_AraC"/>
</dbReference>